<sequence length="117" mass="12697">MLFGPIAAAVTALLASETVPLANVHADPDAYEGKIIDTCGDAGGGDTLFLQPWVSGRSRGGVQLDRPLKEHGDICLRAQVLRVSMADEEKRPVIVVSHPPVILKGWHLRVIKLLKRR</sequence>
<keyword evidence="2" id="KW-1185">Reference proteome</keyword>
<gene>
    <name evidence="1" type="ORF">FPZ54_08965</name>
</gene>
<reference evidence="1 2" key="1">
    <citation type="submission" date="2019-07" db="EMBL/GenBank/DDBJ databases">
        <title>Sphingomonas alkalisoli sp. nov., isolated from rhizosphere soil of Suaedae salsa.</title>
        <authorList>
            <person name="Zhang H."/>
            <person name="Xu L."/>
            <person name="Zhang J.-X."/>
            <person name="Sun J.-Q."/>
        </authorList>
    </citation>
    <scope>NUCLEOTIDE SEQUENCE [LARGE SCALE GENOMIC DNA]</scope>
    <source>
        <strain evidence="1 2">XS-10</strain>
    </source>
</reference>
<organism evidence="1 2">
    <name type="scientific">Sphingomonas suaedae</name>
    <dbReference type="NCBI Taxonomy" id="2599297"/>
    <lineage>
        <taxon>Bacteria</taxon>
        <taxon>Pseudomonadati</taxon>
        <taxon>Pseudomonadota</taxon>
        <taxon>Alphaproteobacteria</taxon>
        <taxon>Sphingomonadales</taxon>
        <taxon>Sphingomonadaceae</taxon>
        <taxon>Sphingomonas</taxon>
    </lineage>
</organism>
<proteinExistence type="predicted"/>
<evidence type="ECO:0000313" key="1">
    <source>
        <dbReference type="EMBL" id="QDX26139.1"/>
    </source>
</evidence>
<dbReference type="AlphaFoldDB" id="A0A518RFE1"/>
<protein>
    <submittedName>
        <fullName evidence="1">Uncharacterized protein</fullName>
    </submittedName>
</protein>
<accession>A0A518RFE1</accession>
<dbReference type="Proteomes" id="UP000318055">
    <property type="component" value="Chromosome"/>
</dbReference>
<dbReference type="KEGG" id="ssua:FPZ54_08965"/>
<dbReference type="EMBL" id="CP042239">
    <property type="protein sequence ID" value="QDX26139.1"/>
    <property type="molecule type" value="Genomic_DNA"/>
</dbReference>
<name>A0A518RFE1_9SPHN</name>
<evidence type="ECO:0000313" key="2">
    <source>
        <dbReference type="Proteomes" id="UP000318055"/>
    </source>
</evidence>